<organism evidence="2 3">
    <name type="scientific">Liparis tanakae</name>
    <name type="common">Tanaka's snailfish</name>
    <dbReference type="NCBI Taxonomy" id="230148"/>
    <lineage>
        <taxon>Eukaryota</taxon>
        <taxon>Metazoa</taxon>
        <taxon>Chordata</taxon>
        <taxon>Craniata</taxon>
        <taxon>Vertebrata</taxon>
        <taxon>Euteleostomi</taxon>
        <taxon>Actinopterygii</taxon>
        <taxon>Neopterygii</taxon>
        <taxon>Teleostei</taxon>
        <taxon>Neoteleostei</taxon>
        <taxon>Acanthomorphata</taxon>
        <taxon>Eupercaria</taxon>
        <taxon>Perciformes</taxon>
        <taxon>Cottioidei</taxon>
        <taxon>Cottales</taxon>
        <taxon>Liparidae</taxon>
        <taxon>Liparis</taxon>
    </lineage>
</organism>
<name>A0A4Z2IZ14_9TELE</name>
<gene>
    <name evidence="2" type="ORF">EYF80_006638</name>
</gene>
<dbReference type="EMBL" id="SRLO01000035">
    <property type="protein sequence ID" value="TNN83031.1"/>
    <property type="molecule type" value="Genomic_DNA"/>
</dbReference>
<reference evidence="2 3" key="1">
    <citation type="submission" date="2019-03" db="EMBL/GenBank/DDBJ databases">
        <title>First draft genome of Liparis tanakae, snailfish: a comprehensive survey of snailfish specific genes.</title>
        <authorList>
            <person name="Kim W."/>
            <person name="Song I."/>
            <person name="Jeong J.-H."/>
            <person name="Kim D."/>
            <person name="Kim S."/>
            <person name="Ryu S."/>
            <person name="Song J.Y."/>
            <person name="Lee S.K."/>
        </authorList>
    </citation>
    <scope>NUCLEOTIDE SEQUENCE [LARGE SCALE GENOMIC DNA]</scope>
    <source>
        <tissue evidence="2">Muscle</tissue>
    </source>
</reference>
<dbReference type="Proteomes" id="UP000314294">
    <property type="component" value="Unassembled WGS sequence"/>
</dbReference>
<feature type="region of interest" description="Disordered" evidence="1">
    <location>
        <begin position="1"/>
        <end position="30"/>
    </location>
</feature>
<comment type="caution">
    <text evidence="2">The sequence shown here is derived from an EMBL/GenBank/DDBJ whole genome shotgun (WGS) entry which is preliminary data.</text>
</comment>
<protein>
    <submittedName>
        <fullName evidence="2">Uncharacterized protein</fullName>
    </submittedName>
</protein>
<proteinExistence type="predicted"/>
<sequence length="206" mass="22454">MVAVAADGETWHRGPGPVTQSELPEPSHFNMPVSLPSVHSDGCYAHLRLPISTLSSRIHQLHKIIIPSAHQSPPGLDSAGWQNNRLEECAVESVTIPQSFTHDRSGLIKAIRLFLFEEAVMSRLTIRDLCVAPTPGLLGRGCETTSDASEDSPAGLKQGPVFTLRGRSQRTFIESLLPQYKLINEAENHDTGVNGSNISFVNDILQ</sequence>
<evidence type="ECO:0000313" key="3">
    <source>
        <dbReference type="Proteomes" id="UP000314294"/>
    </source>
</evidence>
<dbReference type="AlphaFoldDB" id="A0A4Z2IZ14"/>
<evidence type="ECO:0000313" key="2">
    <source>
        <dbReference type="EMBL" id="TNN83031.1"/>
    </source>
</evidence>
<accession>A0A4Z2IZ14</accession>
<evidence type="ECO:0000256" key="1">
    <source>
        <dbReference type="SAM" id="MobiDB-lite"/>
    </source>
</evidence>
<keyword evidence="3" id="KW-1185">Reference proteome</keyword>